<organism evidence="1">
    <name type="scientific">marine sediment metagenome</name>
    <dbReference type="NCBI Taxonomy" id="412755"/>
    <lineage>
        <taxon>unclassified sequences</taxon>
        <taxon>metagenomes</taxon>
        <taxon>ecological metagenomes</taxon>
    </lineage>
</organism>
<protein>
    <submittedName>
        <fullName evidence="1">Uncharacterized protein</fullName>
    </submittedName>
</protein>
<reference evidence="1" key="1">
    <citation type="journal article" date="2015" name="Nature">
        <title>Complex archaea that bridge the gap between prokaryotes and eukaryotes.</title>
        <authorList>
            <person name="Spang A."/>
            <person name="Saw J.H."/>
            <person name="Jorgensen S.L."/>
            <person name="Zaremba-Niedzwiedzka K."/>
            <person name="Martijn J."/>
            <person name="Lind A.E."/>
            <person name="van Eijk R."/>
            <person name="Schleper C."/>
            <person name="Guy L."/>
            <person name="Ettema T.J."/>
        </authorList>
    </citation>
    <scope>NUCLEOTIDE SEQUENCE</scope>
</reference>
<sequence length="65" mass="7262">MTMRALPPDLVIATTPLWMGASLLNPELRTELASLIRARVARDGKFTKLMAMYMPISLMPPGAWF</sequence>
<feature type="non-terminal residue" evidence="1">
    <location>
        <position position="65"/>
    </location>
</feature>
<comment type="caution">
    <text evidence="1">The sequence shown here is derived from an EMBL/GenBank/DDBJ whole genome shotgun (WGS) entry which is preliminary data.</text>
</comment>
<dbReference type="EMBL" id="LAZR01014168">
    <property type="protein sequence ID" value="KKM18688.1"/>
    <property type="molecule type" value="Genomic_DNA"/>
</dbReference>
<accession>A0A0F9K9B9</accession>
<evidence type="ECO:0000313" key="1">
    <source>
        <dbReference type="EMBL" id="KKM18688.1"/>
    </source>
</evidence>
<name>A0A0F9K9B9_9ZZZZ</name>
<dbReference type="AlphaFoldDB" id="A0A0F9K9B9"/>
<gene>
    <name evidence="1" type="ORF">LCGC14_1663200</name>
</gene>
<proteinExistence type="predicted"/>